<dbReference type="InterPro" id="IPR000615">
    <property type="entry name" value="Bestrophin"/>
</dbReference>
<comment type="similarity">
    <text evidence="5">Belongs to the anion channel-forming bestrophin (TC 1.A.46) family. Calcium-sensitive chloride channel subfamily.</text>
</comment>
<evidence type="ECO:0000313" key="8">
    <source>
        <dbReference type="EMBL" id="KNC85743.1"/>
    </source>
</evidence>
<evidence type="ECO:0000256" key="4">
    <source>
        <dbReference type="ARBA" id="ARBA00023136"/>
    </source>
</evidence>
<feature type="transmembrane region" description="Helical" evidence="7">
    <location>
        <begin position="21"/>
        <end position="44"/>
    </location>
</feature>
<evidence type="ECO:0000256" key="6">
    <source>
        <dbReference type="SAM" id="MobiDB-lite"/>
    </source>
</evidence>
<keyword evidence="4 7" id="KW-0472">Membrane</keyword>
<keyword evidence="2 7" id="KW-0812">Transmembrane</keyword>
<dbReference type="AlphaFoldDB" id="A0A0L0GBW3"/>
<dbReference type="Pfam" id="PF01062">
    <property type="entry name" value="Bestrophin"/>
    <property type="match status" value="1"/>
</dbReference>
<dbReference type="EMBL" id="KQ241686">
    <property type="protein sequence ID" value="KNC85743.1"/>
    <property type="molecule type" value="Genomic_DNA"/>
</dbReference>
<keyword evidence="3 7" id="KW-1133">Transmembrane helix</keyword>
<evidence type="ECO:0000313" key="9">
    <source>
        <dbReference type="Proteomes" id="UP000054560"/>
    </source>
</evidence>
<feature type="compositionally biased region" description="Basic and acidic residues" evidence="6">
    <location>
        <begin position="319"/>
        <end position="330"/>
    </location>
</feature>
<dbReference type="PANTHER" id="PTHR10736:SF0">
    <property type="entry name" value="BESTROPHIN HOMOLOG"/>
    <property type="match status" value="1"/>
</dbReference>
<dbReference type="PANTHER" id="PTHR10736">
    <property type="entry name" value="BESTROPHIN"/>
    <property type="match status" value="1"/>
</dbReference>
<evidence type="ECO:0000256" key="2">
    <source>
        <dbReference type="ARBA" id="ARBA00022692"/>
    </source>
</evidence>
<protein>
    <recommendedName>
        <fullName evidence="10">Bestrophin homolog</fullName>
    </recommendedName>
</protein>
<evidence type="ECO:0000256" key="7">
    <source>
        <dbReference type="SAM" id="Phobius"/>
    </source>
</evidence>
<dbReference type="InterPro" id="IPR021134">
    <property type="entry name" value="Bestrophin-like"/>
</dbReference>
<dbReference type="GeneID" id="25902587"/>
<dbReference type="STRING" id="667725.A0A0L0GBW3"/>
<feature type="transmembrane region" description="Helical" evidence="7">
    <location>
        <begin position="56"/>
        <end position="79"/>
    </location>
</feature>
<evidence type="ECO:0008006" key="10">
    <source>
        <dbReference type="Google" id="ProtNLM"/>
    </source>
</evidence>
<sequence>MVVSYDAKRPAQSMLRYKGTLWEYVLFNGWFWFFLAMNLMFIAMRVTGLLHIDDAPLIPASTLAIVGSLVSFGMVIFLNTVLSRFNDQVKMMIAVGGNLFNIVSMAVCMFKGKSAEARAQQLARYGNAMNHICYYTMGNVTNWDYLIAKNILTLEETEILKTFRGKATNLLASWMFDSLEMARDEGTLKVSVREMQECIMAMRANTSMLQDVQRFPPPLGYYHFLVMTLHSWLGLLAYSTAYIPEKPEKAWIVFLPYIVVLFAYMGLSCIAYAHVDPFGEDSSDVDIIAEIDGVLRQTQQILKKSIHPALRNPPMTKNFDSEISKSHSRENTPTPGKELHHQISLPLILVYFAPKWKRLARYCKESNVSELGHIVRYRHKLPAGDKDGYDSASIIEIPDRDQSHNPVHVHEGSMNIMEHRGYDGGSMGQQIHKSA</sequence>
<dbReference type="GO" id="GO:0016020">
    <property type="term" value="C:membrane"/>
    <property type="evidence" value="ECO:0007669"/>
    <property type="project" value="UniProtKB-SubCell"/>
</dbReference>
<proteinExistence type="inferred from homology"/>
<feature type="region of interest" description="Disordered" evidence="6">
    <location>
        <begin position="317"/>
        <end position="338"/>
    </location>
</feature>
<evidence type="ECO:0000256" key="3">
    <source>
        <dbReference type="ARBA" id="ARBA00022989"/>
    </source>
</evidence>
<organism evidence="8 9">
    <name type="scientific">Sphaeroforma arctica JP610</name>
    <dbReference type="NCBI Taxonomy" id="667725"/>
    <lineage>
        <taxon>Eukaryota</taxon>
        <taxon>Ichthyosporea</taxon>
        <taxon>Ichthyophonida</taxon>
        <taxon>Sphaeroforma</taxon>
    </lineage>
</organism>
<comment type="subcellular location">
    <subcellularLocation>
        <location evidence="1">Membrane</location>
    </subcellularLocation>
</comment>
<reference evidence="8 9" key="1">
    <citation type="submission" date="2011-02" db="EMBL/GenBank/DDBJ databases">
        <title>The Genome Sequence of Sphaeroforma arctica JP610.</title>
        <authorList>
            <consortium name="The Broad Institute Genome Sequencing Platform"/>
            <person name="Russ C."/>
            <person name="Cuomo C."/>
            <person name="Young S.K."/>
            <person name="Zeng Q."/>
            <person name="Gargeya S."/>
            <person name="Alvarado L."/>
            <person name="Berlin A."/>
            <person name="Chapman S.B."/>
            <person name="Chen Z."/>
            <person name="Freedman E."/>
            <person name="Gellesch M."/>
            <person name="Goldberg J."/>
            <person name="Griggs A."/>
            <person name="Gujja S."/>
            <person name="Heilman E."/>
            <person name="Heiman D."/>
            <person name="Howarth C."/>
            <person name="Mehta T."/>
            <person name="Neiman D."/>
            <person name="Pearson M."/>
            <person name="Roberts A."/>
            <person name="Saif S."/>
            <person name="Shea T."/>
            <person name="Shenoy N."/>
            <person name="Sisk P."/>
            <person name="Stolte C."/>
            <person name="Sykes S."/>
            <person name="White J."/>
            <person name="Yandava C."/>
            <person name="Burger G."/>
            <person name="Gray M.W."/>
            <person name="Holland P.W.H."/>
            <person name="King N."/>
            <person name="Lang F.B.F."/>
            <person name="Roger A.J."/>
            <person name="Ruiz-Trillo I."/>
            <person name="Haas B."/>
            <person name="Nusbaum C."/>
            <person name="Birren B."/>
        </authorList>
    </citation>
    <scope>NUCLEOTIDE SEQUENCE [LARGE SCALE GENOMIC DNA]</scope>
    <source>
        <strain evidence="8 9">JP610</strain>
    </source>
</reference>
<evidence type="ECO:0000256" key="1">
    <source>
        <dbReference type="ARBA" id="ARBA00004370"/>
    </source>
</evidence>
<dbReference type="Proteomes" id="UP000054560">
    <property type="component" value="Unassembled WGS sequence"/>
</dbReference>
<feature type="transmembrane region" description="Helical" evidence="7">
    <location>
        <begin position="219"/>
        <end position="238"/>
    </location>
</feature>
<keyword evidence="9" id="KW-1185">Reference proteome</keyword>
<dbReference type="RefSeq" id="XP_014159645.1">
    <property type="nucleotide sequence ID" value="XM_014304170.1"/>
</dbReference>
<name>A0A0L0GBW3_9EUKA</name>
<dbReference type="GO" id="GO:0005254">
    <property type="term" value="F:chloride channel activity"/>
    <property type="evidence" value="ECO:0007669"/>
    <property type="project" value="InterPro"/>
</dbReference>
<dbReference type="eggNOG" id="ENOG502S9YV">
    <property type="taxonomic scope" value="Eukaryota"/>
</dbReference>
<feature type="transmembrane region" description="Helical" evidence="7">
    <location>
        <begin position="250"/>
        <end position="273"/>
    </location>
</feature>
<gene>
    <name evidence="8" type="ORF">SARC_02083</name>
</gene>
<evidence type="ECO:0000256" key="5">
    <source>
        <dbReference type="ARBA" id="ARBA00034769"/>
    </source>
</evidence>
<accession>A0A0L0GBW3</accession>